<feature type="domain" description="BAAT/Acyl-CoA thioester hydrolase C-terminal" evidence="4">
    <location>
        <begin position="202"/>
        <end position="387"/>
    </location>
</feature>
<organism evidence="5 6">
    <name type="scientific">Geosporobacter ferrireducens</name>
    <dbReference type="NCBI Taxonomy" id="1424294"/>
    <lineage>
        <taxon>Bacteria</taxon>
        <taxon>Bacillati</taxon>
        <taxon>Bacillota</taxon>
        <taxon>Clostridia</taxon>
        <taxon>Peptostreptococcales</taxon>
        <taxon>Thermotaleaceae</taxon>
        <taxon>Geosporobacter</taxon>
    </lineage>
</organism>
<reference evidence="5 6" key="1">
    <citation type="submission" date="2016-09" db="EMBL/GenBank/DDBJ databases">
        <title>Genomic analysis reveals versatility of anaerobic energy metabolism of Geosporobacter ferrireducens IRF9 of phylum Firmicutes.</title>
        <authorList>
            <person name="Kim S.-J."/>
        </authorList>
    </citation>
    <scope>NUCLEOTIDE SEQUENCE [LARGE SCALE GENOMIC DNA]</scope>
    <source>
        <strain evidence="5 6">IRF9</strain>
    </source>
</reference>
<name>A0A1D8GI43_9FIRM</name>
<dbReference type="InterPro" id="IPR014940">
    <property type="entry name" value="BAAT_C"/>
</dbReference>
<dbReference type="Gene3D" id="2.60.40.2240">
    <property type="entry name" value="Acyl-CoA thioester hydrolase/BAAT N-terminal domain"/>
    <property type="match status" value="1"/>
</dbReference>
<dbReference type="GO" id="GO:0006631">
    <property type="term" value="P:fatty acid metabolic process"/>
    <property type="evidence" value="ECO:0007669"/>
    <property type="project" value="TreeGrafter"/>
</dbReference>
<dbReference type="GO" id="GO:0006637">
    <property type="term" value="P:acyl-CoA metabolic process"/>
    <property type="evidence" value="ECO:0007669"/>
    <property type="project" value="InterPro"/>
</dbReference>
<dbReference type="InterPro" id="IPR029058">
    <property type="entry name" value="AB_hydrolase_fold"/>
</dbReference>
<evidence type="ECO:0008006" key="7">
    <source>
        <dbReference type="Google" id="ProtNLM"/>
    </source>
</evidence>
<dbReference type="InterPro" id="IPR016662">
    <property type="entry name" value="Acyl-CoA_thioEstase_long-chain"/>
</dbReference>
<feature type="active site" description="Charge relay system" evidence="2">
    <location>
        <position position="340"/>
    </location>
</feature>
<dbReference type="InterPro" id="IPR006862">
    <property type="entry name" value="Thio_Ohase/aa_AcTrfase"/>
</dbReference>
<dbReference type="STRING" id="1424294.Gferi_14040"/>
<protein>
    <recommendedName>
        <fullName evidence="7">Acyl-CoA thioesterase</fullName>
    </recommendedName>
</protein>
<dbReference type="RefSeq" id="WP_069977512.1">
    <property type="nucleotide sequence ID" value="NZ_CP017269.1"/>
</dbReference>
<dbReference type="AlphaFoldDB" id="A0A1D8GI43"/>
<evidence type="ECO:0000313" key="6">
    <source>
        <dbReference type="Proteomes" id="UP000095743"/>
    </source>
</evidence>
<gene>
    <name evidence="5" type="ORF">Gferi_14040</name>
</gene>
<dbReference type="PANTHER" id="PTHR10824">
    <property type="entry name" value="ACYL-COENZYME A THIOESTERASE-RELATED"/>
    <property type="match status" value="1"/>
</dbReference>
<proteinExistence type="inferred from homology"/>
<dbReference type="PANTHER" id="PTHR10824:SF4">
    <property type="entry name" value="ACYL-COENZYME A THIOESTERASE 1-LIKE"/>
    <property type="match status" value="1"/>
</dbReference>
<feature type="active site" description="Charge relay system" evidence="2">
    <location>
        <position position="375"/>
    </location>
</feature>
<dbReference type="Gene3D" id="3.40.50.1820">
    <property type="entry name" value="alpha/beta hydrolase"/>
    <property type="match status" value="1"/>
</dbReference>
<dbReference type="KEGG" id="gfe:Gferi_14040"/>
<dbReference type="Proteomes" id="UP000095743">
    <property type="component" value="Chromosome"/>
</dbReference>
<dbReference type="PIRSF" id="PIRSF016521">
    <property type="entry name" value="Acyl-CoA_hydro"/>
    <property type="match status" value="1"/>
</dbReference>
<accession>A0A1D8GI43</accession>
<dbReference type="Pfam" id="PF08840">
    <property type="entry name" value="BAAT_C"/>
    <property type="match status" value="1"/>
</dbReference>
<dbReference type="GO" id="GO:0047617">
    <property type="term" value="F:fatty acyl-CoA hydrolase activity"/>
    <property type="evidence" value="ECO:0007669"/>
    <property type="project" value="TreeGrafter"/>
</dbReference>
<evidence type="ECO:0000256" key="1">
    <source>
        <dbReference type="ARBA" id="ARBA00006538"/>
    </source>
</evidence>
<dbReference type="EMBL" id="CP017269">
    <property type="protein sequence ID" value="AOT70593.1"/>
    <property type="molecule type" value="Genomic_DNA"/>
</dbReference>
<evidence type="ECO:0000313" key="5">
    <source>
        <dbReference type="EMBL" id="AOT70593.1"/>
    </source>
</evidence>
<comment type="similarity">
    <text evidence="1">Belongs to the C/M/P thioester hydrolase family.</text>
</comment>
<feature type="active site" description="Charge relay system" evidence="2">
    <location>
        <position position="231"/>
    </location>
</feature>
<keyword evidence="6" id="KW-1185">Reference proteome</keyword>
<evidence type="ECO:0000256" key="2">
    <source>
        <dbReference type="PIRSR" id="PIRSR016521-1"/>
    </source>
</evidence>
<evidence type="ECO:0000259" key="4">
    <source>
        <dbReference type="Pfam" id="PF08840"/>
    </source>
</evidence>
<evidence type="ECO:0000259" key="3">
    <source>
        <dbReference type="Pfam" id="PF04775"/>
    </source>
</evidence>
<dbReference type="InterPro" id="IPR042490">
    <property type="entry name" value="Thio_Ohase/BAAT_N"/>
</dbReference>
<dbReference type="Pfam" id="PF04775">
    <property type="entry name" value="Bile_Hydr_Trans"/>
    <property type="match status" value="1"/>
</dbReference>
<feature type="domain" description="Acyl-CoA thioester hydrolase/bile acid-CoA amino acid N-acetyltransferase" evidence="3">
    <location>
        <begin position="17"/>
        <end position="135"/>
    </location>
</feature>
<sequence>MKDIISIKEKRIMIDGHLQFNIKGLSSYQEVTLQAEAQDDIGRTWKSFGIFIADENGNIELDKSSPIKGSYMNCSPEGLLWSMTPENNNELPLFLKTTLKPFKITLRLISEEVVLDEKIIQMDFLDPNTEMVTIENEIIGKYFRPSNKTNLPAILVLGGSSGGFIWSEQVASVLSSRGYAALALNYFDYQSTYGVPNQLIEIPLEYSLKALDWLRNRPEVNTNKIGIIGISKGAELSLLIASISSYSLAGVIAYSPSSHIFEGIAMGEHPKKSSWSFNGEPMNFIRYPEDTSFNMNMDSATLLEIHARALRQASPQQKEESRIKVEKINCPILMISGEKDHTWPSKEMCDSIKRTLDMKSYSYKHEHLNFSEMGHAFFVPNIPPIVDSCKVMPADVSRANRVAWDKSVEFLDINLKTN</sequence>
<dbReference type="SUPFAM" id="SSF53474">
    <property type="entry name" value="alpha/beta-Hydrolases"/>
    <property type="match status" value="1"/>
</dbReference>
<dbReference type="OrthoDB" id="8922993at2"/>